<evidence type="ECO:0008006" key="3">
    <source>
        <dbReference type="Google" id="ProtNLM"/>
    </source>
</evidence>
<name>A0ABS6VWP3_9GAMM</name>
<accession>A0ABS6VWP3</accession>
<keyword evidence="2" id="KW-1185">Reference proteome</keyword>
<dbReference type="Proteomes" id="UP001166291">
    <property type="component" value="Unassembled WGS sequence"/>
</dbReference>
<organism evidence="1 2">
    <name type="scientific">Zhongshania aquimaris</name>
    <dbReference type="NCBI Taxonomy" id="2857107"/>
    <lineage>
        <taxon>Bacteria</taxon>
        <taxon>Pseudomonadati</taxon>
        <taxon>Pseudomonadota</taxon>
        <taxon>Gammaproteobacteria</taxon>
        <taxon>Cellvibrionales</taxon>
        <taxon>Spongiibacteraceae</taxon>
        <taxon>Zhongshania</taxon>
    </lineage>
</organism>
<comment type="caution">
    <text evidence="1">The sequence shown here is derived from an EMBL/GenBank/DDBJ whole genome shotgun (WGS) entry which is preliminary data.</text>
</comment>
<evidence type="ECO:0000313" key="2">
    <source>
        <dbReference type="Proteomes" id="UP001166291"/>
    </source>
</evidence>
<evidence type="ECO:0000313" key="1">
    <source>
        <dbReference type="EMBL" id="MBW2942723.1"/>
    </source>
</evidence>
<proteinExistence type="predicted"/>
<dbReference type="EMBL" id="JAHWDQ010000007">
    <property type="protein sequence ID" value="MBW2942723.1"/>
    <property type="molecule type" value="Genomic_DNA"/>
</dbReference>
<gene>
    <name evidence="1" type="ORF">KXJ70_18130</name>
</gene>
<reference evidence="1" key="1">
    <citation type="submission" date="2021-07" db="EMBL/GenBank/DDBJ databases">
        <title>Zhongshania sp. CAU 1632 isolated from seawater.</title>
        <authorList>
            <person name="Kim W."/>
        </authorList>
    </citation>
    <scope>NUCLEOTIDE SEQUENCE</scope>
    <source>
        <strain evidence="1">CAU 1632</strain>
    </source>
</reference>
<sequence>MPVSNLEELPVGGGGRWPLCGKGFQSIKWGDMEVAYTQAGPSNTSMAYAGLPGGVCMCPHYGYVFSGRIRCVYPDSKWPDEVAETGDVYFFRAGHHLIYEEPTKSLELNPADALQVLMDHIESYARDLTEKNKG</sequence>
<dbReference type="RefSeq" id="WP_219044969.1">
    <property type="nucleotide sequence ID" value="NZ_JAHWDQ010000007.1"/>
</dbReference>
<protein>
    <recommendedName>
        <fullName evidence="3">Cupin domain-containing protein</fullName>
    </recommendedName>
</protein>